<dbReference type="Gene3D" id="2.40.170.20">
    <property type="entry name" value="TonB-dependent receptor, beta-barrel domain"/>
    <property type="match status" value="1"/>
</dbReference>
<sequence>MKRHYLGIIALGALGLQNVYAEDIKANENDTIKTYNMGEVIVTSSTKETNNLRTLPGSVSILSPQMISGRQIDALKDISSFVPNLYMPDYGAKLTSAIYIRGIGARSSGQSVGLYVDNVPYLDKSTFDFELTDIQRIEVLRGPQGTLYGRNAMGGIVNIYTISPFDYQGKKLSLSAGSYGQYKVKASHYAKLSETIGFTAAAYYDHSDGFYTNAYDGKKIDKEDNVGGRFKLEGRFNPNFRASYSLSVDYTDQGAFPYGMFIGTGNTDHKYVNPININDPSSYKRTVIANNLSLEYRNEHVILSSITGHQYFKDDMKMDQDFSPLSIFTLNQKQKQNAFSEELAIKSNTRNNYQWSFGLYGFYDDLHTDGPVDFKEDGIKTVLQPVFDQLKKDHPKMPYLKILDDHLYIPGSFDTPSYGLALYHQSTYNNLFTEGLSITAGIRLDYEKQKMDYNSEAKMRMGFGFVENGPVIDIEKLFPIPTTVMDASVSQDFWQVLPKVSLKYECSSNTFTYVSVAKGYKTGGYNVQMSADVMQSQMQYDMMSAFKDMMPIEVKEPTPIEEVASYKPEKSWNYEIGIRSELLFQRLSAELTGFYMDIQDVQLTKFVNSGNGRILTNAGKAKSYGIEASLRARIIDGLTADVNYGFTHATFRDYNNGKEDFKNNFIPYTPRHTFNVGLQYTRLFRNAWIDQFSASAQFSGVGKIFWTERNDIYQKFYGTVNAKVGVRKGIVNVNLWSRNITNTHYSAFYFESFGNPFIQLGKPFQIGAEVAIAF</sequence>
<reference evidence="16 19" key="1">
    <citation type="submission" date="2015-09" db="EMBL/GenBank/DDBJ databases">
        <authorList>
            <consortium name="Pathogen Informatics"/>
        </authorList>
    </citation>
    <scope>NUCLEOTIDE SEQUENCE [LARGE SCALE GENOMIC DNA]</scope>
    <source>
        <strain evidence="16 19">2789STDY5608872</strain>
    </source>
</reference>
<dbReference type="AlphaFoldDB" id="A0A173UUI5"/>
<organism evidence="16 19">
    <name type="scientific">Parabacteroides distasonis</name>
    <dbReference type="NCBI Taxonomy" id="823"/>
    <lineage>
        <taxon>Bacteria</taxon>
        <taxon>Pseudomonadati</taxon>
        <taxon>Bacteroidota</taxon>
        <taxon>Bacteroidia</taxon>
        <taxon>Bacteroidales</taxon>
        <taxon>Tannerellaceae</taxon>
        <taxon>Parabacteroides</taxon>
    </lineage>
</organism>
<evidence type="ECO:0000313" key="21">
    <source>
        <dbReference type="Proteomes" id="UP000441609"/>
    </source>
</evidence>
<dbReference type="RefSeq" id="WP_005858721.1">
    <property type="nucleotide sequence ID" value="NZ_BQOC01000002.1"/>
</dbReference>
<dbReference type="InterPro" id="IPR036942">
    <property type="entry name" value="Beta-barrel_TonB_sf"/>
</dbReference>
<feature type="chain" id="PRO_5039781390" evidence="13">
    <location>
        <begin position="22"/>
        <end position="774"/>
    </location>
</feature>
<evidence type="ECO:0000256" key="9">
    <source>
        <dbReference type="ARBA" id="ARBA00023136"/>
    </source>
</evidence>
<keyword evidence="2 11" id="KW-0813">Transport</keyword>
<keyword evidence="8 12" id="KW-0798">TonB box</keyword>
<evidence type="ECO:0000256" key="8">
    <source>
        <dbReference type="ARBA" id="ARBA00023077"/>
    </source>
</evidence>
<keyword evidence="6" id="KW-0408">Iron</keyword>
<protein>
    <submittedName>
        <fullName evidence="16">Colicin I receptor</fullName>
    </submittedName>
    <submittedName>
        <fullName evidence="17">TonB-dependent receptor</fullName>
    </submittedName>
</protein>
<dbReference type="OrthoDB" id="9775095at2"/>
<keyword evidence="3 11" id="KW-1134">Transmembrane beta strand</keyword>
<feature type="signal peptide" evidence="13">
    <location>
        <begin position="1"/>
        <end position="21"/>
    </location>
</feature>
<reference evidence="20 21" key="2">
    <citation type="journal article" date="2019" name="Nat. Med.">
        <title>A library of human gut bacterial isolates paired with longitudinal multiomics data enables mechanistic microbiome research.</title>
        <authorList>
            <person name="Poyet M."/>
            <person name="Groussin M."/>
            <person name="Gibbons S.M."/>
            <person name="Avila-Pacheco J."/>
            <person name="Jiang X."/>
            <person name="Kearney S.M."/>
            <person name="Perrotta A.R."/>
            <person name="Berdy B."/>
            <person name="Zhao S."/>
            <person name="Lieberman T.D."/>
            <person name="Swanson P.K."/>
            <person name="Smith M."/>
            <person name="Roesemann S."/>
            <person name="Alexander J.E."/>
            <person name="Rich S.A."/>
            <person name="Livny J."/>
            <person name="Vlamakis H."/>
            <person name="Clish C."/>
            <person name="Bullock K."/>
            <person name="Deik A."/>
            <person name="Scott J."/>
            <person name="Pierce K.A."/>
            <person name="Xavier R.J."/>
            <person name="Alm E.J."/>
        </authorList>
    </citation>
    <scope>NUCLEOTIDE SEQUENCE [LARGE SCALE GENOMIC DNA]</scope>
    <source>
        <strain evidence="17 20">BIOML-A2</strain>
        <strain evidence="18 21">BIOML-A20</strain>
    </source>
</reference>
<evidence type="ECO:0000256" key="1">
    <source>
        <dbReference type="ARBA" id="ARBA00004571"/>
    </source>
</evidence>
<evidence type="ECO:0000313" key="19">
    <source>
        <dbReference type="Proteomes" id="UP000095591"/>
    </source>
</evidence>
<evidence type="ECO:0000256" key="6">
    <source>
        <dbReference type="ARBA" id="ARBA00023004"/>
    </source>
</evidence>
<dbReference type="PANTHER" id="PTHR32552:SF81">
    <property type="entry name" value="TONB-DEPENDENT OUTER MEMBRANE RECEPTOR"/>
    <property type="match status" value="1"/>
</dbReference>
<dbReference type="EMBL" id="WKNE01000008">
    <property type="protein sequence ID" value="MRZ55532.1"/>
    <property type="molecule type" value="Genomic_DNA"/>
</dbReference>
<keyword evidence="4" id="KW-0410">Iron transport</keyword>
<dbReference type="InterPro" id="IPR000531">
    <property type="entry name" value="Beta-barrel_TonB"/>
</dbReference>
<evidence type="ECO:0000313" key="17">
    <source>
        <dbReference type="EMBL" id="MRZ55532.1"/>
    </source>
</evidence>
<keyword evidence="13" id="KW-0732">Signal</keyword>
<dbReference type="InterPro" id="IPR039426">
    <property type="entry name" value="TonB-dep_rcpt-like"/>
</dbReference>
<evidence type="ECO:0000313" key="16">
    <source>
        <dbReference type="EMBL" id="CUN18474.1"/>
    </source>
</evidence>
<keyword evidence="7" id="KW-0406">Ion transport</keyword>
<dbReference type="Pfam" id="PF00593">
    <property type="entry name" value="TonB_dep_Rec_b-barrel"/>
    <property type="match status" value="1"/>
</dbReference>
<dbReference type="GO" id="GO:0009279">
    <property type="term" value="C:cell outer membrane"/>
    <property type="evidence" value="ECO:0007669"/>
    <property type="project" value="UniProtKB-SubCell"/>
</dbReference>
<comment type="subcellular location">
    <subcellularLocation>
        <location evidence="1 11">Cell outer membrane</location>
        <topology evidence="1 11">Multi-pass membrane protein</topology>
    </subcellularLocation>
</comment>
<dbReference type="SUPFAM" id="SSF56935">
    <property type="entry name" value="Porins"/>
    <property type="match status" value="1"/>
</dbReference>
<evidence type="ECO:0000313" key="18">
    <source>
        <dbReference type="EMBL" id="MSB73067.1"/>
    </source>
</evidence>
<evidence type="ECO:0000259" key="14">
    <source>
        <dbReference type="Pfam" id="PF00593"/>
    </source>
</evidence>
<evidence type="ECO:0000313" key="20">
    <source>
        <dbReference type="Proteomes" id="UP000432516"/>
    </source>
</evidence>
<evidence type="ECO:0000256" key="13">
    <source>
        <dbReference type="SAM" id="SignalP"/>
    </source>
</evidence>
<dbReference type="EMBL" id="WKMO01000005">
    <property type="protein sequence ID" value="MSB73067.1"/>
    <property type="molecule type" value="Genomic_DNA"/>
</dbReference>
<feature type="domain" description="TonB-dependent receptor plug" evidence="15">
    <location>
        <begin position="52"/>
        <end position="156"/>
    </location>
</feature>
<evidence type="ECO:0000256" key="7">
    <source>
        <dbReference type="ARBA" id="ARBA00023065"/>
    </source>
</evidence>
<keyword evidence="16" id="KW-0675">Receptor</keyword>
<dbReference type="Proteomes" id="UP000432516">
    <property type="component" value="Unassembled WGS sequence"/>
</dbReference>
<name>A0A173UUI5_PARDI</name>
<dbReference type="Proteomes" id="UP000441609">
    <property type="component" value="Unassembled WGS sequence"/>
</dbReference>
<keyword evidence="5 11" id="KW-0812">Transmembrane</keyword>
<evidence type="ECO:0000256" key="2">
    <source>
        <dbReference type="ARBA" id="ARBA00022448"/>
    </source>
</evidence>
<dbReference type="PROSITE" id="PS52016">
    <property type="entry name" value="TONB_DEPENDENT_REC_3"/>
    <property type="match status" value="1"/>
</dbReference>
<evidence type="ECO:0000256" key="5">
    <source>
        <dbReference type="ARBA" id="ARBA00022692"/>
    </source>
</evidence>
<comment type="similarity">
    <text evidence="11 12">Belongs to the TonB-dependent receptor family.</text>
</comment>
<dbReference type="PANTHER" id="PTHR32552">
    <property type="entry name" value="FERRICHROME IRON RECEPTOR-RELATED"/>
    <property type="match status" value="1"/>
</dbReference>
<accession>A0A173UUI5</accession>
<dbReference type="InterPro" id="IPR012910">
    <property type="entry name" value="Plug_dom"/>
</dbReference>
<evidence type="ECO:0000256" key="3">
    <source>
        <dbReference type="ARBA" id="ARBA00022452"/>
    </source>
</evidence>
<evidence type="ECO:0000256" key="12">
    <source>
        <dbReference type="RuleBase" id="RU003357"/>
    </source>
</evidence>
<gene>
    <name evidence="16" type="primary">cirA_7</name>
    <name evidence="16" type="ORF">ERS852429_02348</name>
    <name evidence="17" type="ORF">GKD68_12355</name>
    <name evidence="18" type="ORF">GKD70_07145</name>
</gene>
<evidence type="ECO:0000256" key="11">
    <source>
        <dbReference type="PROSITE-ProRule" id="PRU01360"/>
    </source>
</evidence>
<dbReference type="Pfam" id="PF07715">
    <property type="entry name" value="Plug"/>
    <property type="match status" value="1"/>
</dbReference>
<proteinExistence type="inferred from homology"/>
<evidence type="ECO:0000259" key="15">
    <source>
        <dbReference type="Pfam" id="PF07715"/>
    </source>
</evidence>
<dbReference type="Proteomes" id="UP000095591">
    <property type="component" value="Unassembled WGS sequence"/>
</dbReference>
<keyword evidence="9 11" id="KW-0472">Membrane</keyword>
<evidence type="ECO:0000256" key="10">
    <source>
        <dbReference type="ARBA" id="ARBA00023237"/>
    </source>
</evidence>
<dbReference type="GO" id="GO:0006826">
    <property type="term" value="P:iron ion transport"/>
    <property type="evidence" value="ECO:0007669"/>
    <property type="project" value="UniProtKB-KW"/>
</dbReference>
<dbReference type="EMBL" id="CYXP01000005">
    <property type="protein sequence ID" value="CUN18474.1"/>
    <property type="molecule type" value="Genomic_DNA"/>
</dbReference>
<feature type="domain" description="TonB-dependent receptor-like beta-barrel" evidence="14">
    <location>
        <begin position="258"/>
        <end position="729"/>
    </location>
</feature>
<evidence type="ECO:0000256" key="4">
    <source>
        <dbReference type="ARBA" id="ARBA00022496"/>
    </source>
</evidence>
<keyword evidence="10 11" id="KW-0998">Cell outer membrane</keyword>